<dbReference type="InterPro" id="IPR036282">
    <property type="entry name" value="Glutathione-S-Trfase_C_sf"/>
</dbReference>
<proteinExistence type="predicted"/>
<dbReference type="OrthoDB" id="198787at2759"/>
<evidence type="ECO:0000313" key="3">
    <source>
        <dbReference type="Proteomes" id="UP000054217"/>
    </source>
</evidence>
<name>A0A0C3PHE3_PISTI</name>
<dbReference type="EMBL" id="KN831946">
    <property type="protein sequence ID" value="KIO13450.1"/>
    <property type="molecule type" value="Genomic_DNA"/>
</dbReference>
<evidence type="ECO:0000313" key="2">
    <source>
        <dbReference type="EMBL" id="KIO13450.1"/>
    </source>
</evidence>
<feature type="domain" description="Metaxin glutathione S-transferase" evidence="1">
    <location>
        <begin position="211"/>
        <end position="270"/>
    </location>
</feature>
<dbReference type="AlphaFoldDB" id="A0A0C3PHE3"/>
<evidence type="ECO:0000259" key="1">
    <source>
        <dbReference type="Pfam" id="PF17171"/>
    </source>
</evidence>
<dbReference type="Pfam" id="PF17171">
    <property type="entry name" value="GST_C_6"/>
    <property type="match status" value="1"/>
</dbReference>
<dbReference type="InterPro" id="IPR033468">
    <property type="entry name" value="Metaxin_GST"/>
</dbReference>
<dbReference type="FunCoup" id="A0A0C3PHE3">
    <property type="interactions" value="105"/>
</dbReference>
<reference evidence="3" key="2">
    <citation type="submission" date="2015-01" db="EMBL/GenBank/DDBJ databases">
        <title>Evolutionary Origins and Diversification of the Mycorrhizal Mutualists.</title>
        <authorList>
            <consortium name="DOE Joint Genome Institute"/>
            <consortium name="Mycorrhizal Genomics Consortium"/>
            <person name="Kohler A."/>
            <person name="Kuo A."/>
            <person name="Nagy L.G."/>
            <person name="Floudas D."/>
            <person name="Copeland A."/>
            <person name="Barry K.W."/>
            <person name="Cichocki N."/>
            <person name="Veneault-Fourrey C."/>
            <person name="LaButti K."/>
            <person name="Lindquist E.A."/>
            <person name="Lipzen A."/>
            <person name="Lundell T."/>
            <person name="Morin E."/>
            <person name="Murat C."/>
            <person name="Riley R."/>
            <person name="Ohm R."/>
            <person name="Sun H."/>
            <person name="Tunlid A."/>
            <person name="Henrissat B."/>
            <person name="Grigoriev I.V."/>
            <person name="Hibbett D.S."/>
            <person name="Martin F."/>
        </authorList>
    </citation>
    <scope>NUCLEOTIDE SEQUENCE [LARGE SCALE GENOMIC DNA]</scope>
    <source>
        <strain evidence="3">Marx 270</strain>
    </source>
</reference>
<protein>
    <recommendedName>
        <fullName evidence="1">Metaxin glutathione S-transferase domain-containing protein</fullName>
    </recommendedName>
</protein>
<dbReference type="SUPFAM" id="SSF47616">
    <property type="entry name" value="GST C-terminal domain-like"/>
    <property type="match status" value="1"/>
</dbReference>
<keyword evidence="3" id="KW-1185">Reference proteome</keyword>
<organism evidence="2 3">
    <name type="scientific">Pisolithus tinctorius Marx 270</name>
    <dbReference type="NCBI Taxonomy" id="870435"/>
    <lineage>
        <taxon>Eukaryota</taxon>
        <taxon>Fungi</taxon>
        <taxon>Dikarya</taxon>
        <taxon>Basidiomycota</taxon>
        <taxon>Agaricomycotina</taxon>
        <taxon>Agaricomycetes</taxon>
        <taxon>Agaricomycetidae</taxon>
        <taxon>Boletales</taxon>
        <taxon>Sclerodermatineae</taxon>
        <taxon>Pisolithaceae</taxon>
        <taxon>Pisolithus</taxon>
    </lineage>
</organism>
<dbReference type="HOGENOM" id="CLU_077463_0_0_1"/>
<accession>A0A0C3PHE3</accession>
<dbReference type="InParanoid" id="A0A0C3PHE3"/>
<dbReference type="STRING" id="870435.A0A0C3PHE3"/>
<reference evidence="2 3" key="1">
    <citation type="submission" date="2014-04" db="EMBL/GenBank/DDBJ databases">
        <authorList>
            <consortium name="DOE Joint Genome Institute"/>
            <person name="Kuo A."/>
            <person name="Kohler A."/>
            <person name="Costa M.D."/>
            <person name="Nagy L.G."/>
            <person name="Floudas D."/>
            <person name="Copeland A."/>
            <person name="Barry K.W."/>
            <person name="Cichocki N."/>
            <person name="Veneault-Fourrey C."/>
            <person name="LaButti K."/>
            <person name="Lindquist E.A."/>
            <person name="Lipzen A."/>
            <person name="Lundell T."/>
            <person name="Morin E."/>
            <person name="Murat C."/>
            <person name="Sun H."/>
            <person name="Tunlid A."/>
            <person name="Henrissat B."/>
            <person name="Grigoriev I.V."/>
            <person name="Hibbett D.S."/>
            <person name="Martin F."/>
            <person name="Nordberg H.P."/>
            <person name="Cantor M.N."/>
            <person name="Hua S.X."/>
        </authorList>
    </citation>
    <scope>NUCLEOTIDE SEQUENCE [LARGE SCALE GENOMIC DNA]</scope>
    <source>
        <strain evidence="2 3">Marx 270</strain>
    </source>
</reference>
<sequence length="284" mass="30999">MASALTLPAPLKKAFSLFPLQTYPPVSFAVRFPLVKPTLWIAPPRKSSTSLLSTDVECLKWQAFIAIRGLVDVAVRWDISPEGALGGRLPTLHVPNAGSEGLLLPAEDIPSWVDNQSTSGVDTLDGYKDERAKDESHAWVSLLEGVVHAALTLSGSTPSPFDTFIHWDGNKGRPFEALLNPPPAPLTGFNSFLPAFGANISLSALQPQYTEAISALSERLGEDTWFLGSANPTFLDALLFAYLHCILHSGDVTRLEVTRRTNLVAWERRVRTKVEAAFCVAPRR</sequence>
<gene>
    <name evidence="2" type="ORF">M404DRAFT_993002</name>
</gene>
<dbReference type="Proteomes" id="UP000054217">
    <property type="component" value="Unassembled WGS sequence"/>
</dbReference>